<proteinExistence type="predicted"/>
<feature type="region of interest" description="Disordered" evidence="1">
    <location>
        <begin position="288"/>
        <end position="332"/>
    </location>
</feature>
<reference evidence="5 6" key="1">
    <citation type="submission" date="2023-08" db="EMBL/GenBank/DDBJ databases">
        <title>Functional and genomic diversity of the sorghum phyllosphere microbiome.</title>
        <authorList>
            <person name="Shade A."/>
        </authorList>
    </citation>
    <scope>NUCLEOTIDE SEQUENCE [LARGE SCALE GENOMIC DNA]</scope>
    <source>
        <strain evidence="5 6">SORGH_AS_0335</strain>
    </source>
</reference>
<accession>A0ABU1I7E2</accession>
<dbReference type="InterPro" id="IPR025554">
    <property type="entry name" value="DUF4140"/>
</dbReference>
<evidence type="ECO:0000313" key="5">
    <source>
        <dbReference type="EMBL" id="MDR6213154.1"/>
    </source>
</evidence>
<dbReference type="Proteomes" id="UP001267710">
    <property type="component" value="Unassembled WGS sequence"/>
</dbReference>
<evidence type="ECO:0000259" key="3">
    <source>
        <dbReference type="Pfam" id="PF13598"/>
    </source>
</evidence>
<dbReference type="RefSeq" id="WP_309826451.1">
    <property type="nucleotide sequence ID" value="NZ_JAVIZX010000001.1"/>
</dbReference>
<evidence type="ECO:0000256" key="1">
    <source>
        <dbReference type="SAM" id="MobiDB-lite"/>
    </source>
</evidence>
<keyword evidence="6" id="KW-1185">Reference proteome</keyword>
<feature type="chain" id="PRO_5046510388" evidence="2">
    <location>
        <begin position="30"/>
        <end position="566"/>
    </location>
</feature>
<feature type="compositionally biased region" description="Polar residues" evidence="1">
    <location>
        <begin position="290"/>
        <end position="301"/>
    </location>
</feature>
<name>A0ABU1I7E2_9BURK</name>
<organism evidence="5 6">
    <name type="scientific">Paracidovorax wautersii</name>
    <dbReference type="NCBI Taxonomy" id="1177982"/>
    <lineage>
        <taxon>Bacteria</taxon>
        <taxon>Pseudomonadati</taxon>
        <taxon>Pseudomonadota</taxon>
        <taxon>Betaproteobacteria</taxon>
        <taxon>Burkholderiales</taxon>
        <taxon>Comamonadaceae</taxon>
        <taxon>Paracidovorax</taxon>
    </lineage>
</organism>
<dbReference type="InterPro" id="IPR011935">
    <property type="entry name" value="CHP02231"/>
</dbReference>
<feature type="domain" description="DUF4140" evidence="4">
    <location>
        <begin position="62"/>
        <end position="154"/>
    </location>
</feature>
<comment type="caution">
    <text evidence="5">The sequence shown here is derived from an EMBL/GenBank/DDBJ whole genome shotgun (WGS) entry which is preliminary data.</text>
</comment>
<sequence>MTPLLRIRCAPFRTTAPLAGLLLAGAVLALPMAAAAQATSALLPAASAAPAAGEPASRIARVKLYPGSATVERVARVPAGARSLTFRCLPAGLDAQSLQVQADASVRVGETSVQVLDRAIAGGCASPLDDRVRAAQDQLAAASAESDALELAHTYLKTVANTPPAVQASGPGTPGAGTINTTTETLRRSAQDTLVKLHQAQRRQEAAELALKALTAERDRIAGPAARVALVTVTLAAERDADVRLAYQVRGPGWSPSYRASLDTAAASVRLERLALVAQNTGEDWGGVQLTLSTGQPTRATSGRLPRPWTLDVEPPPQPVPPPAPAPAAASLQRLAAPVAPAPMAEAAEPLPSFDVAVAEGAYATEFAVPQRITVPSGGQRITLALGQTDARAQLLSRTVPAQEEAAYLVAVLPAPAGVWPTAPVALYRDGAFVGSGQLDTAAIARTGLAFGRDERVRVRAEPARDATGSAGLTGARTERTQQRAYTVDNRHTAPIALQVLDAAPVSQNEQITVESRYEPAPADTAWNQQPGTVLWSQTLAAGASARFTASHTVRYPKDVRLQERR</sequence>
<feature type="signal peptide" evidence="2">
    <location>
        <begin position="1"/>
        <end position="29"/>
    </location>
</feature>
<dbReference type="InterPro" id="IPR037291">
    <property type="entry name" value="DUF4139"/>
</dbReference>
<dbReference type="EMBL" id="JAVIZX010000001">
    <property type="protein sequence ID" value="MDR6213154.1"/>
    <property type="molecule type" value="Genomic_DNA"/>
</dbReference>
<evidence type="ECO:0000256" key="2">
    <source>
        <dbReference type="SAM" id="SignalP"/>
    </source>
</evidence>
<feature type="compositionally biased region" description="Pro residues" evidence="1">
    <location>
        <begin position="314"/>
        <end position="326"/>
    </location>
</feature>
<dbReference type="Pfam" id="PF13598">
    <property type="entry name" value="DUF4139"/>
    <property type="match status" value="1"/>
</dbReference>
<evidence type="ECO:0000313" key="6">
    <source>
        <dbReference type="Proteomes" id="UP001267710"/>
    </source>
</evidence>
<feature type="domain" description="DUF4139" evidence="3">
    <location>
        <begin position="243"/>
        <end position="558"/>
    </location>
</feature>
<evidence type="ECO:0000259" key="4">
    <source>
        <dbReference type="Pfam" id="PF13600"/>
    </source>
</evidence>
<dbReference type="NCBIfam" id="TIGR02231">
    <property type="entry name" value="mucoidy inhibitor MuiA family protein"/>
    <property type="match status" value="1"/>
</dbReference>
<dbReference type="PANTHER" id="PTHR31005:SF8">
    <property type="entry name" value="DUF4139 DOMAIN-CONTAINING PROTEIN"/>
    <property type="match status" value="1"/>
</dbReference>
<keyword evidence="2" id="KW-0732">Signal</keyword>
<protein>
    <submittedName>
        <fullName evidence="5">Uncharacterized protein (TIGR02231 family)</fullName>
    </submittedName>
</protein>
<dbReference type="PANTHER" id="PTHR31005">
    <property type="entry name" value="DUF4139 DOMAIN-CONTAINING PROTEIN"/>
    <property type="match status" value="1"/>
</dbReference>
<dbReference type="Pfam" id="PF13600">
    <property type="entry name" value="DUF4140"/>
    <property type="match status" value="1"/>
</dbReference>
<gene>
    <name evidence="5" type="ORF">QE399_000843</name>
</gene>